<sequence length="365" mass="41991">MKQCFLVFLLLCMFAVSGCGFKDIDKRFFVLAIGVDQSDNPDKPYHVSLKLGIPSPKIEPGQTNKFQLVTQDAESITEAIRLLKSKVDKELDFGHAKMFVFGKELANKNIESPLDWFVRRRDIQMIGFVAIGEPTAEEVLNSGAISERLPANALFLSFDREGTESSYIMTENLSDFYRRFTERGKDPYLPIIRPVKDTFEIDQVAVLDKQKVKIILDTEETRVLNELVRNFEKVDIHTKEDSDSFDIAINHLKTKFNILDGANADLPKLQINVQADGMIEEASRQMYDDNWHVLEEMAERQMKQRVKNLMSQLQENNVDPIGFGLRYRAMGHTSKKEWQQWQEMYPKLPIDINMEMKILGSGVIK</sequence>
<comment type="similarity">
    <text evidence="2">Belongs to the GerABKC lipoprotein family.</text>
</comment>
<gene>
    <name evidence="11" type="ORF">L0M14_02085</name>
</gene>
<evidence type="ECO:0000313" key="11">
    <source>
        <dbReference type="EMBL" id="UJF34053.1"/>
    </source>
</evidence>
<dbReference type="InterPro" id="IPR038501">
    <property type="entry name" value="Spore_GerAC_C_sf"/>
</dbReference>
<dbReference type="Gene3D" id="3.30.300.210">
    <property type="entry name" value="Nutrient germinant receptor protein C, domain 3"/>
    <property type="match status" value="1"/>
</dbReference>
<dbReference type="InterPro" id="IPR057336">
    <property type="entry name" value="GerAC_N"/>
</dbReference>
<dbReference type="EMBL" id="CP090978">
    <property type="protein sequence ID" value="UJF34053.1"/>
    <property type="molecule type" value="Genomic_DNA"/>
</dbReference>
<evidence type="ECO:0000256" key="8">
    <source>
        <dbReference type="SAM" id="SignalP"/>
    </source>
</evidence>
<keyword evidence="12" id="KW-1185">Reference proteome</keyword>
<comment type="subcellular location">
    <subcellularLocation>
        <location evidence="1">Membrane</location>
        <topology evidence="1">Lipid-anchor</topology>
    </subcellularLocation>
</comment>
<evidence type="ECO:0000256" key="4">
    <source>
        <dbReference type="ARBA" id="ARBA00022729"/>
    </source>
</evidence>
<evidence type="ECO:0000313" key="12">
    <source>
        <dbReference type="Proteomes" id="UP001649230"/>
    </source>
</evidence>
<evidence type="ECO:0000259" key="9">
    <source>
        <dbReference type="Pfam" id="PF05504"/>
    </source>
</evidence>
<dbReference type="Proteomes" id="UP001649230">
    <property type="component" value="Chromosome"/>
</dbReference>
<dbReference type="PANTHER" id="PTHR35789">
    <property type="entry name" value="SPORE GERMINATION PROTEIN B3"/>
    <property type="match status" value="1"/>
</dbReference>
<evidence type="ECO:0000256" key="2">
    <source>
        <dbReference type="ARBA" id="ARBA00007886"/>
    </source>
</evidence>
<keyword evidence="6" id="KW-0564">Palmitate</keyword>
<dbReference type="Pfam" id="PF25198">
    <property type="entry name" value="Spore_GerAC_N"/>
    <property type="match status" value="1"/>
</dbReference>
<evidence type="ECO:0000256" key="6">
    <source>
        <dbReference type="ARBA" id="ARBA00023139"/>
    </source>
</evidence>
<dbReference type="NCBIfam" id="TIGR02887">
    <property type="entry name" value="spore_ger_x_C"/>
    <property type="match status" value="1"/>
</dbReference>
<evidence type="ECO:0000256" key="7">
    <source>
        <dbReference type="ARBA" id="ARBA00023288"/>
    </source>
</evidence>
<evidence type="ECO:0000256" key="3">
    <source>
        <dbReference type="ARBA" id="ARBA00022544"/>
    </source>
</evidence>
<reference evidence="11 12" key="1">
    <citation type="journal article" date="2024" name="Int. J. Syst. Evol. Microbiol.">
        <title>Paenibacillus hexagrammi sp. nov., a novel bacterium isolated from the gut content of Hexagrammos agrammus.</title>
        <authorList>
            <person name="Jung H.K."/>
            <person name="Kim D.G."/>
            <person name="Zin H."/>
            <person name="Park J."/>
            <person name="Jung H."/>
            <person name="Kim Y.O."/>
            <person name="Kong H.J."/>
            <person name="Kim J.W."/>
            <person name="Kim Y.S."/>
        </authorList>
    </citation>
    <scope>NUCLEOTIDE SEQUENCE [LARGE SCALE GENOMIC DNA]</scope>
    <source>
        <strain evidence="11 12">YPD9-1</strain>
    </source>
</reference>
<feature type="signal peptide" evidence="8">
    <location>
        <begin position="1"/>
        <end position="18"/>
    </location>
</feature>
<dbReference type="InterPro" id="IPR008844">
    <property type="entry name" value="Spore_GerAC-like"/>
</dbReference>
<keyword evidence="3" id="KW-0309">Germination</keyword>
<name>A0ABY3SJQ9_9BACL</name>
<dbReference type="PROSITE" id="PS51257">
    <property type="entry name" value="PROKAR_LIPOPROTEIN"/>
    <property type="match status" value="1"/>
</dbReference>
<keyword evidence="5" id="KW-0472">Membrane</keyword>
<evidence type="ECO:0000256" key="1">
    <source>
        <dbReference type="ARBA" id="ARBA00004635"/>
    </source>
</evidence>
<organism evidence="11 12">
    <name type="scientific">Paenibacillus hexagrammi</name>
    <dbReference type="NCBI Taxonomy" id="2908839"/>
    <lineage>
        <taxon>Bacteria</taxon>
        <taxon>Bacillati</taxon>
        <taxon>Bacillota</taxon>
        <taxon>Bacilli</taxon>
        <taxon>Bacillales</taxon>
        <taxon>Paenibacillaceae</taxon>
        <taxon>Paenibacillus</taxon>
    </lineage>
</organism>
<accession>A0ABY3SJQ9</accession>
<feature type="chain" id="PRO_5046721389" evidence="8">
    <location>
        <begin position="19"/>
        <end position="365"/>
    </location>
</feature>
<dbReference type="InterPro" id="IPR046953">
    <property type="entry name" value="Spore_GerAC-like_C"/>
</dbReference>
<evidence type="ECO:0000256" key="5">
    <source>
        <dbReference type="ARBA" id="ARBA00023136"/>
    </source>
</evidence>
<dbReference type="PANTHER" id="PTHR35789:SF1">
    <property type="entry name" value="SPORE GERMINATION PROTEIN B3"/>
    <property type="match status" value="1"/>
</dbReference>
<protein>
    <submittedName>
        <fullName evidence="11">Ger(X)C family spore germination protein</fullName>
    </submittedName>
</protein>
<keyword evidence="7" id="KW-0449">Lipoprotein</keyword>
<dbReference type="Pfam" id="PF05504">
    <property type="entry name" value="Spore_GerAC"/>
    <property type="match status" value="1"/>
</dbReference>
<keyword evidence="4 8" id="KW-0732">Signal</keyword>
<dbReference type="RefSeq" id="WP_235120444.1">
    <property type="nucleotide sequence ID" value="NZ_CP090978.1"/>
</dbReference>
<feature type="domain" description="Spore germination protein N-terminal" evidence="10">
    <location>
        <begin position="22"/>
        <end position="193"/>
    </location>
</feature>
<feature type="domain" description="Spore germination GerAC-like C-terminal" evidence="9">
    <location>
        <begin position="203"/>
        <end position="362"/>
    </location>
</feature>
<proteinExistence type="inferred from homology"/>
<evidence type="ECO:0000259" key="10">
    <source>
        <dbReference type="Pfam" id="PF25198"/>
    </source>
</evidence>